<gene>
    <name evidence="3" type="ORF">ENG92_02090</name>
</gene>
<dbReference type="Pfam" id="PF00565">
    <property type="entry name" value="SNase"/>
    <property type="match status" value="1"/>
</dbReference>
<sequence length="179" mass="19859">MKTPISVFLLLFSALTLAANNQVDLVKVEDGDTLEVNMAGKKERIQLLGMDAPEDTQNPKLKVDMARSGLTADKLLPLGHEATEYLQALVKPGDKLWLSGDLQQRDRYGRITAEVVMANGLSINVTMVASGYARPLKPKTLDKDLRHRLEQAWKQAGTQKSGLMTSQPETFQAWIKVQK</sequence>
<name>A0A831NTA4_9GAMM</name>
<accession>A0A831NTA4</accession>
<dbReference type="AlphaFoldDB" id="A0A831NTA4"/>
<comment type="caution">
    <text evidence="3">The sequence shown here is derived from an EMBL/GenBank/DDBJ whole genome shotgun (WGS) entry which is preliminary data.</text>
</comment>
<dbReference type="SUPFAM" id="SSF50199">
    <property type="entry name" value="Staphylococcal nuclease"/>
    <property type="match status" value="1"/>
</dbReference>
<evidence type="ECO:0000256" key="1">
    <source>
        <dbReference type="SAM" id="SignalP"/>
    </source>
</evidence>
<dbReference type="Gene3D" id="2.40.50.90">
    <property type="match status" value="1"/>
</dbReference>
<dbReference type="EMBL" id="DRCV01000095">
    <property type="protein sequence ID" value="HDK37792.1"/>
    <property type="molecule type" value="Genomic_DNA"/>
</dbReference>
<dbReference type="Proteomes" id="UP000885822">
    <property type="component" value="Unassembled WGS sequence"/>
</dbReference>
<organism evidence="3">
    <name type="scientific">Thiolapillus brandeum</name>
    <dbReference type="NCBI Taxonomy" id="1076588"/>
    <lineage>
        <taxon>Bacteria</taxon>
        <taxon>Pseudomonadati</taxon>
        <taxon>Pseudomonadota</taxon>
        <taxon>Gammaproteobacteria</taxon>
        <taxon>Chromatiales</taxon>
        <taxon>Sedimenticolaceae</taxon>
        <taxon>Thiolapillus</taxon>
    </lineage>
</organism>
<proteinExistence type="predicted"/>
<keyword evidence="1" id="KW-0732">Signal</keyword>
<protein>
    <submittedName>
        <fullName evidence="3">Thermonuclease family protein</fullName>
    </submittedName>
</protein>
<dbReference type="InterPro" id="IPR016071">
    <property type="entry name" value="Staphylococal_nuclease_OB-fold"/>
</dbReference>
<feature type="domain" description="TNase-like" evidence="2">
    <location>
        <begin position="19"/>
        <end position="166"/>
    </location>
</feature>
<dbReference type="InterPro" id="IPR035437">
    <property type="entry name" value="SNase_OB-fold_sf"/>
</dbReference>
<dbReference type="PROSITE" id="PS50830">
    <property type="entry name" value="TNASE_3"/>
    <property type="match status" value="1"/>
</dbReference>
<reference evidence="3" key="1">
    <citation type="journal article" date="2020" name="mSystems">
        <title>Genome- and Community-Level Interaction Insights into Carbon Utilization and Element Cycling Functions of Hydrothermarchaeota in Hydrothermal Sediment.</title>
        <authorList>
            <person name="Zhou Z."/>
            <person name="Liu Y."/>
            <person name="Xu W."/>
            <person name="Pan J."/>
            <person name="Luo Z.H."/>
            <person name="Li M."/>
        </authorList>
    </citation>
    <scope>NUCLEOTIDE SEQUENCE [LARGE SCALE GENOMIC DNA]</scope>
    <source>
        <strain evidence="3">HyVt-26</strain>
    </source>
</reference>
<feature type="signal peptide" evidence="1">
    <location>
        <begin position="1"/>
        <end position="18"/>
    </location>
</feature>
<evidence type="ECO:0000259" key="2">
    <source>
        <dbReference type="PROSITE" id="PS50830"/>
    </source>
</evidence>
<dbReference type="SMART" id="SM00318">
    <property type="entry name" value="SNc"/>
    <property type="match status" value="1"/>
</dbReference>
<evidence type="ECO:0000313" key="3">
    <source>
        <dbReference type="EMBL" id="HDK37792.1"/>
    </source>
</evidence>
<feature type="chain" id="PRO_5032718872" evidence="1">
    <location>
        <begin position="19"/>
        <end position="179"/>
    </location>
</feature>